<dbReference type="InterPro" id="IPR036291">
    <property type="entry name" value="NAD(P)-bd_dom_sf"/>
</dbReference>
<dbReference type="Pfam" id="PF00106">
    <property type="entry name" value="adh_short"/>
    <property type="match status" value="1"/>
</dbReference>
<comment type="similarity">
    <text evidence="1">Belongs to the short-chain dehydrogenases/reductases (SDR) family.</text>
</comment>
<dbReference type="SUPFAM" id="SSF51735">
    <property type="entry name" value="NAD(P)-binding Rossmann-fold domains"/>
    <property type="match status" value="1"/>
</dbReference>
<dbReference type="RefSeq" id="WP_157052420.1">
    <property type="nucleotide sequence ID" value="NZ_LHPI01000078.1"/>
</dbReference>
<evidence type="ECO:0000256" key="1">
    <source>
        <dbReference type="ARBA" id="ARBA00006484"/>
    </source>
</evidence>
<sequence length="90" mass="9264">GGLGAAICRKLAQSGYRVVLTYNSNKQAAEVLLSVLPGGGHLAYSLNFEDSSAIVNLAAQVSEIGGKLDLLVNCAGMTKFVAHTDLNGLS</sequence>
<keyword evidence="4" id="KW-1185">Reference proteome</keyword>
<dbReference type="EMBL" id="LHPI01000078">
    <property type="protein sequence ID" value="KOO02577.1"/>
    <property type="molecule type" value="Genomic_DNA"/>
</dbReference>
<dbReference type="STRING" id="171383.AKJ31_22325"/>
<protein>
    <submittedName>
        <fullName evidence="3">Short-chain dehydrogenase</fullName>
    </submittedName>
</protein>
<dbReference type="Proteomes" id="UP000037530">
    <property type="component" value="Unassembled WGS sequence"/>
</dbReference>
<dbReference type="Gene3D" id="3.40.50.720">
    <property type="entry name" value="NAD(P)-binding Rossmann-like Domain"/>
    <property type="match status" value="1"/>
</dbReference>
<reference evidence="4" key="1">
    <citation type="submission" date="2015-08" db="EMBL/GenBank/DDBJ databases">
        <title>Vibrio galatheae sp. nov., a novel member of the Vibrionaceae family isolated from the Solomon Islands.</title>
        <authorList>
            <person name="Giubergia S."/>
            <person name="Machado H."/>
            <person name="Mateiu R.V."/>
            <person name="Gram L."/>
        </authorList>
    </citation>
    <scope>NUCLEOTIDE SEQUENCE [LARGE SCALE GENOMIC DNA]</scope>
    <source>
        <strain evidence="4">DSM 19134</strain>
    </source>
</reference>
<feature type="non-terminal residue" evidence="3">
    <location>
        <position position="90"/>
    </location>
</feature>
<comment type="caution">
    <text evidence="3">The sequence shown here is derived from an EMBL/GenBank/DDBJ whole genome shotgun (WGS) entry which is preliminary data.</text>
</comment>
<gene>
    <name evidence="3" type="ORF">AKJ31_22325</name>
</gene>
<evidence type="ECO:0000256" key="2">
    <source>
        <dbReference type="ARBA" id="ARBA00023002"/>
    </source>
</evidence>
<dbReference type="GO" id="GO:0016491">
    <property type="term" value="F:oxidoreductase activity"/>
    <property type="evidence" value="ECO:0007669"/>
    <property type="project" value="UniProtKB-KW"/>
</dbReference>
<name>A0A0M0HLC0_9VIBR</name>
<dbReference type="PANTHER" id="PTHR43639">
    <property type="entry name" value="OXIDOREDUCTASE, SHORT-CHAIN DEHYDROGENASE/REDUCTASE FAMILY (AFU_ORTHOLOGUE AFUA_5G02870)"/>
    <property type="match status" value="1"/>
</dbReference>
<dbReference type="PANTHER" id="PTHR43639:SF1">
    <property type="entry name" value="SHORT-CHAIN DEHYDROGENASE_REDUCTASE FAMILY PROTEIN"/>
    <property type="match status" value="1"/>
</dbReference>
<feature type="non-terminal residue" evidence="3">
    <location>
        <position position="1"/>
    </location>
</feature>
<proteinExistence type="inferred from homology"/>
<evidence type="ECO:0000313" key="4">
    <source>
        <dbReference type="Proteomes" id="UP000037530"/>
    </source>
</evidence>
<dbReference type="OrthoDB" id="8613661at2"/>
<dbReference type="AlphaFoldDB" id="A0A0M0HLC0"/>
<accession>A0A0M0HLC0</accession>
<dbReference type="InterPro" id="IPR002347">
    <property type="entry name" value="SDR_fam"/>
</dbReference>
<keyword evidence="2" id="KW-0560">Oxidoreductase</keyword>
<evidence type="ECO:0000313" key="3">
    <source>
        <dbReference type="EMBL" id="KOO02577.1"/>
    </source>
</evidence>
<organism evidence="3 4">
    <name type="scientific">Vibrio hepatarius</name>
    <dbReference type="NCBI Taxonomy" id="171383"/>
    <lineage>
        <taxon>Bacteria</taxon>
        <taxon>Pseudomonadati</taxon>
        <taxon>Pseudomonadota</taxon>
        <taxon>Gammaproteobacteria</taxon>
        <taxon>Vibrionales</taxon>
        <taxon>Vibrionaceae</taxon>
        <taxon>Vibrio</taxon>
        <taxon>Vibrio oreintalis group</taxon>
    </lineage>
</organism>